<dbReference type="STRING" id="742152.A0A2H3JSP9"/>
<dbReference type="OMA" id="EIMEAYV"/>
<protein>
    <recommendedName>
        <fullName evidence="3">CxC1-like cysteine cluster associated with KDZ transposases domain-containing protein</fullName>
    </recommendedName>
</protein>
<gene>
    <name evidence="1" type="ORF">WOLCODRAFT_158582</name>
</gene>
<evidence type="ECO:0000313" key="2">
    <source>
        <dbReference type="Proteomes" id="UP000218811"/>
    </source>
</evidence>
<sequence length="327" mass="38396">MNQRKLFKERKRVRECYEMCLSALGPQSRKVLAEMCGDNQPMDIDDTTSMHDWMGDALQDDEEWETLPGEVRNNADFMLYKLRKRNDGHTWRQRMQNMDENWRLVLPEIMEAYVDWRYSDCRPNADLLPSCYDFEINVFDIYSLETSVHIRRPPEARSVAEAIVMYGYLGTTLINPSLVISLRTLELMFSLRLFKASLSIESVCKVICYLYKTPYRQELRTAISDVFDIYLRMRRIVDKQVLAVLGHDTPNWCALYACPACGYELDGEPPMKWKWLICMDGNNSLKCLATITGHMRGDVRVFEDSDYYLPQSYVDRFADEVQSRRQP</sequence>
<evidence type="ECO:0008006" key="3">
    <source>
        <dbReference type="Google" id="ProtNLM"/>
    </source>
</evidence>
<proteinExistence type="predicted"/>
<dbReference type="OrthoDB" id="2689725at2759"/>
<dbReference type="Proteomes" id="UP000218811">
    <property type="component" value="Unassembled WGS sequence"/>
</dbReference>
<organism evidence="1 2">
    <name type="scientific">Wolfiporia cocos (strain MD-104)</name>
    <name type="common">Brown rot fungus</name>
    <dbReference type="NCBI Taxonomy" id="742152"/>
    <lineage>
        <taxon>Eukaryota</taxon>
        <taxon>Fungi</taxon>
        <taxon>Dikarya</taxon>
        <taxon>Basidiomycota</taxon>
        <taxon>Agaricomycotina</taxon>
        <taxon>Agaricomycetes</taxon>
        <taxon>Polyporales</taxon>
        <taxon>Phaeolaceae</taxon>
        <taxon>Wolfiporia</taxon>
    </lineage>
</organism>
<evidence type="ECO:0000313" key="1">
    <source>
        <dbReference type="EMBL" id="PCH39057.1"/>
    </source>
</evidence>
<keyword evidence="2" id="KW-1185">Reference proteome</keyword>
<name>A0A2H3JSP9_WOLCO</name>
<dbReference type="Pfam" id="PF18758">
    <property type="entry name" value="KDZ"/>
    <property type="match status" value="1"/>
</dbReference>
<reference evidence="1 2" key="1">
    <citation type="journal article" date="2012" name="Science">
        <title>The Paleozoic origin of enzymatic lignin decomposition reconstructed from 31 fungal genomes.</title>
        <authorList>
            <person name="Floudas D."/>
            <person name="Binder M."/>
            <person name="Riley R."/>
            <person name="Barry K."/>
            <person name="Blanchette R.A."/>
            <person name="Henrissat B."/>
            <person name="Martinez A.T."/>
            <person name="Otillar R."/>
            <person name="Spatafora J.W."/>
            <person name="Yadav J.S."/>
            <person name="Aerts A."/>
            <person name="Benoit I."/>
            <person name="Boyd A."/>
            <person name="Carlson A."/>
            <person name="Copeland A."/>
            <person name="Coutinho P.M."/>
            <person name="de Vries R.P."/>
            <person name="Ferreira P."/>
            <person name="Findley K."/>
            <person name="Foster B."/>
            <person name="Gaskell J."/>
            <person name="Glotzer D."/>
            <person name="Gorecki P."/>
            <person name="Heitman J."/>
            <person name="Hesse C."/>
            <person name="Hori C."/>
            <person name="Igarashi K."/>
            <person name="Jurgens J.A."/>
            <person name="Kallen N."/>
            <person name="Kersten P."/>
            <person name="Kohler A."/>
            <person name="Kuees U."/>
            <person name="Kumar T.K.A."/>
            <person name="Kuo A."/>
            <person name="LaButti K."/>
            <person name="Larrondo L.F."/>
            <person name="Lindquist E."/>
            <person name="Ling A."/>
            <person name="Lombard V."/>
            <person name="Lucas S."/>
            <person name="Lundell T."/>
            <person name="Martin R."/>
            <person name="McLaughlin D.J."/>
            <person name="Morgenstern I."/>
            <person name="Morin E."/>
            <person name="Murat C."/>
            <person name="Nagy L.G."/>
            <person name="Nolan M."/>
            <person name="Ohm R.A."/>
            <person name="Patyshakuliyeva A."/>
            <person name="Rokas A."/>
            <person name="Ruiz-Duenas F.J."/>
            <person name="Sabat G."/>
            <person name="Salamov A."/>
            <person name="Samejima M."/>
            <person name="Schmutz J."/>
            <person name="Slot J.C."/>
            <person name="St John F."/>
            <person name="Stenlid J."/>
            <person name="Sun H."/>
            <person name="Sun S."/>
            <person name="Syed K."/>
            <person name="Tsang A."/>
            <person name="Wiebenga A."/>
            <person name="Young D."/>
            <person name="Pisabarro A."/>
            <person name="Eastwood D.C."/>
            <person name="Martin F."/>
            <person name="Cullen D."/>
            <person name="Grigoriev I.V."/>
            <person name="Hibbett D.S."/>
        </authorList>
    </citation>
    <scope>NUCLEOTIDE SEQUENCE [LARGE SCALE GENOMIC DNA]</scope>
    <source>
        <strain evidence="1 2">MD-104</strain>
    </source>
</reference>
<accession>A0A2H3JSP9</accession>
<dbReference type="EMBL" id="KB467954">
    <property type="protein sequence ID" value="PCH39057.1"/>
    <property type="molecule type" value="Genomic_DNA"/>
</dbReference>
<dbReference type="InterPro" id="IPR040521">
    <property type="entry name" value="KDZ"/>
</dbReference>
<dbReference type="AlphaFoldDB" id="A0A2H3JSP9"/>